<keyword evidence="4" id="KW-0378">Hydrolase</keyword>
<dbReference type="InterPro" id="IPR025657">
    <property type="entry name" value="RadC_JAB"/>
</dbReference>
<dbReference type="PROSITE" id="PS50249">
    <property type="entry name" value="MPN"/>
    <property type="match status" value="1"/>
</dbReference>
<evidence type="ECO:0000313" key="8">
    <source>
        <dbReference type="EMBL" id="APB30608.1"/>
    </source>
</evidence>
<accession>A0A1J0A3U6</accession>
<dbReference type="AlphaFoldDB" id="A0A1J0A3U6"/>
<dbReference type="EMBL" id="CP017267">
    <property type="protein sequence ID" value="APB30608.1"/>
    <property type="molecule type" value="Genomic_DNA"/>
</dbReference>
<evidence type="ECO:0000256" key="3">
    <source>
        <dbReference type="ARBA" id="ARBA00022723"/>
    </source>
</evidence>
<dbReference type="PROSITE" id="PS01302">
    <property type="entry name" value="UPF0758"/>
    <property type="match status" value="1"/>
</dbReference>
<dbReference type="InterPro" id="IPR020891">
    <property type="entry name" value="UPF0758_CS"/>
</dbReference>
<keyword evidence="6" id="KW-0482">Metalloprotease</keyword>
<evidence type="ECO:0000256" key="2">
    <source>
        <dbReference type="ARBA" id="ARBA00022670"/>
    </source>
</evidence>
<dbReference type="InterPro" id="IPR001405">
    <property type="entry name" value="UPF0758"/>
</dbReference>
<sequence length="151" mass="16914">MTILPSKRVSIVSLSLVKESSLLYGPRRCQTSDDAYELIRPFIENKDREHLVSIGLNSKNEPTVVHLVHIGTANQSIAVPRDILKSVLLSNATRLMIGHNHPSGDPTPSEADERLTEKLYKASELLGIELLDHLIIGDECYYSFREHQKLG</sequence>
<comment type="similarity">
    <text evidence="1">Belongs to the UPF0758 family.</text>
</comment>
<dbReference type="GO" id="GO:0046872">
    <property type="term" value="F:metal ion binding"/>
    <property type="evidence" value="ECO:0007669"/>
    <property type="project" value="UniProtKB-KW"/>
</dbReference>
<dbReference type="InterPro" id="IPR037518">
    <property type="entry name" value="MPN"/>
</dbReference>
<name>A0A1J0A3U6_9ENTE</name>
<dbReference type="Gene3D" id="3.40.140.10">
    <property type="entry name" value="Cytidine Deaminase, domain 2"/>
    <property type="match status" value="1"/>
</dbReference>
<dbReference type="PANTHER" id="PTHR30471:SF3">
    <property type="entry name" value="UPF0758 PROTEIN YEES-RELATED"/>
    <property type="match status" value="1"/>
</dbReference>
<organism evidence="8 9">
    <name type="scientific">Vagococcus teuberi</name>
    <dbReference type="NCBI Taxonomy" id="519472"/>
    <lineage>
        <taxon>Bacteria</taxon>
        <taxon>Bacillati</taxon>
        <taxon>Bacillota</taxon>
        <taxon>Bacilli</taxon>
        <taxon>Lactobacillales</taxon>
        <taxon>Enterococcaceae</taxon>
        <taxon>Vagococcus</taxon>
    </lineage>
</organism>
<dbReference type="PANTHER" id="PTHR30471">
    <property type="entry name" value="DNA REPAIR PROTEIN RADC"/>
    <property type="match status" value="1"/>
</dbReference>
<dbReference type="Proteomes" id="UP000191200">
    <property type="component" value="Chromosome"/>
</dbReference>
<proteinExistence type="inferred from homology"/>
<feature type="domain" description="MPN" evidence="7">
    <location>
        <begin position="28"/>
        <end position="150"/>
    </location>
</feature>
<reference evidence="8 9" key="1">
    <citation type="submission" date="2016-09" db="EMBL/GenBank/DDBJ databases">
        <title>Vagococcus teuberi sp. nov., isolated from the Malian artisanal sour milk fene.</title>
        <authorList>
            <person name="Wullschleger S."/>
            <person name="Seifert C."/>
            <person name="Baumgartner S."/>
            <person name="Lacroix C."/>
            <person name="Bonfoh B."/>
            <person name="Stevens M.J."/>
            <person name="Meile L."/>
        </authorList>
    </citation>
    <scope>NUCLEOTIDE SEQUENCE [LARGE SCALE GENOMIC DNA]</scope>
    <source>
        <strain evidence="8 9">DSM 21459</strain>
    </source>
</reference>
<protein>
    <submittedName>
        <fullName evidence="8">DNA repair protein RadC</fullName>
    </submittedName>
</protein>
<evidence type="ECO:0000256" key="4">
    <source>
        <dbReference type="ARBA" id="ARBA00022801"/>
    </source>
</evidence>
<dbReference type="GO" id="GO:0008237">
    <property type="term" value="F:metallopeptidase activity"/>
    <property type="evidence" value="ECO:0007669"/>
    <property type="project" value="UniProtKB-KW"/>
</dbReference>
<evidence type="ECO:0000256" key="6">
    <source>
        <dbReference type="ARBA" id="ARBA00023049"/>
    </source>
</evidence>
<evidence type="ECO:0000256" key="1">
    <source>
        <dbReference type="ARBA" id="ARBA00010243"/>
    </source>
</evidence>
<evidence type="ECO:0000256" key="5">
    <source>
        <dbReference type="ARBA" id="ARBA00022833"/>
    </source>
</evidence>
<dbReference type="KEGG" id="vte:BHY08_01465"/>
<dbReference type="GO" id="GO:0006508">
    <property type="term" value="P:proteolysis"/>
    <property type="evidence" value="ECO:0007669"/>
    <property type="project" value="UniProtKB-KW"/>
</dbReference>
<dbReference type="STRING" id="519472.BHY08_01465"/>
<keyword evidence="3" id="KW-0479">Metal-binding</keyword>
<dbReference type="RefSeq" id="WP_071456177.1">
    <property type="nucleotide sequence ID" value="NZ_CP017267.1"/>
</dbReference>
<dbReference type="OrthoDB" id="9804482at2"/>
<keyword evidence="2" id="KW-0645">Protease</keyword>
<gene>
    <name evidence="8" type="ORF">BHY08_01465</name>
</gene>
<dbReference type="CDD" id="cd08071">
    <property type="entry name" value="MPN_DUF2466"/>
    <property type="match status" value="1"/>
</dbReference>
<dbReference type="Pfam" id="PF04002">
    <property type="entry name" value="RadC"/>
    <property type="match status" value="1"/>
</dbReference>
<keyword evidence="5" id="KW-0862">Zinc</keyword>
<evidence type="ECO:0000259" key="7">
    <source>
        <dbReference type="PROSITE" id="PS50249"/>
    </source>
</evidence>
<keyword evidence="9" id="KW-1185">Reference proteome</keyword>
<evidence type="ECO:0000313" key="9">
    <source>
        <dbReference type="Proteomes" id="UP000191200"/>
    </source>
</evidence>